<dbReference type="EMBL" id="NBAG03000298">
    <property type="protein sequence ID" value="PNI44712.1"/>
    <property type="molecule type" value="Genomic_DNA"/>
</dbReference>
<dbReference type="PANTHER" id="PTHR47901">
    <property type="entry name" value="CASPASE RECRUITMENT DOMAIN-CONTAINING PROTEIN 18"/>
    <property type="match status" value="1"/>
</dbReference>
<feature type="domain" description="CARD" evidence="1">
    <location>
        <begin position="11"/>
        <end position="92"/>
    </location>
</feature>
<dbReference type="InterPro" id="IPR002398">
    <property type="entry name" value="Pept_C14"/>
</dbReference>
<dbReference type="GO" id="GO:0004197">
    <property type="term" value="F:cysteine-type endopeptidase activity"/>
    <property type="evidence" value="ECO:0007669"/>
    <property type="project" value="InterPro"/>
</dbReference>
<dbReference type="Gene3D" id="1.10.533.10">
    <property type="entry name" value="Death Domain, Fas"/>
    <property type="match status" value="1"/>
</dbReference>
<dbReference type="FunFam" id="1.10.533.10:FF:000073">
    <property type="entry name" value="Inactive caspase-12"/>
    <property type="match status" value="1"/>
</dbReference>
<dbReference type="Pfam" id="PF00619">
    <property type="entry name" value="CARD"/>
    <property type="match status" value="1"/>
</dbReference>
<organism evidence="2 4">
    <name type="scientific">Pan troglodytes</name>
    <name type="common">Chimpanzee</name>
    <dbReference type="NCBI Taxonomy" id="9598"/>
    <lineage>
        <taxon>Eukaryota</taxon>
        <taxon>Metazoa</taxon>
        <taxon>Chordata</taxon>
        <taxon>Craniata</taxon>
        <taxon>Vertebrata</taxon>
        <taxon>Euteleostomi</taxon>
        <taxon>Mammalia</taxon>
        <taxon>Eutheria</taxon>
        <taxon>Euarchontoglires</taxon>
        <taxon>Primates</taxon>
        <taxon>Haplorrhini</taxon>
        <taxon>Catarrhini</taxon>
        <taxon>Hominidae</taxon>
        <taxon>Pan</taxon>
    </lineage>
</organism>
<dbReference type="GO" id="GO:0006508">
    <property type="term" value="P:proteolysis"/>
    <property type="evidence" value="ECO:0007669"/>
    <property type="project" value="InterPro"/>
</dbReference>
<evidence type="ECO:0000313" key="2">
    <source>
        <dbReference type="EMBL" id="PNI44707.1"/>
    </source>
</evidence>
<dbReference type="AlphaFoldDB" id="A0A2J8LBQ9"/>
<evidence type="ECO:0000313" key="4">
    <source>
        <dbReference type="Proteomes" id="UP000236370"/>
    </source>
</evidence>
<accession>A0A2J8LBQ9</accession>
<name>A0A2J8LBQ9_PANTR</name>
<dbReference type="CDD" id="cd08325">
    <property type="entry name" value="CARD_CASP1-like"/>
    <property type="match status" value="1"/>
</dbReference>
<dbReference type="SUPFAM" id="SSF47986">
    <property type="entry name" value="DEATH domain"/>
    <property type="match status" value="1"/>
</dbReference>
<sequence>MADEKPSNGVLVHMVKLLIKTFLDGIFDDLMENNVLNTDEIHLIGKCLKFVVSNAENLVDDITETAQIAGKIFREHLWNSKKQLSSALLEIQGAQPSGKLKLCPHAHFHELKTKRADEIYPVMEKEGRTCLASTSATKNSTIFIIEMVLNLTFWGCEIYLKTLDTQWL</sequence>
<dbReference type="PANTHER" id="PTHR47901:SF6">
    <property type="entry name" value="CASPASE-12"/>
    <property type="match status" value="1"/>
</dbReference>
<comment type="caution">
    <text evidence="2">The sequence shown here is derived from an EMBL/GenBank/DDBJ whole genome shotgun (WGS) entry which is preliminary data.</text>
</comment>
<dbReference type="InterPro" id="IPR011029">
    <property type="entry name" value="DEATH-like_dom_sf"/>
</dbReference>
<evidence type="ECO:0000259" key="1">
    <source>
        <dbReference type="PROSITE" id="PS50209"/>
    </source>
</evidence>
<evidence type="ECO:0000313" key="3">
    <source>
        <dbReference type="EMBL" id="PNI44712.1"/>
    </source>
</evidence>
<dbReference type="PROSITE" id="PS50209">
    <property type="entry name" value="CARD"/>
    <property type="match status" value="1"/>
</dbReference>
<dbReference type="Proteomes" id="UP000236370">
    <property type="component" value="Unassembled WGS sequence"/>
</dbReference>
<reference evidence="2 4" key="1">
    <citation type="submission" date="2017-12" db="EMBL/GenBank/DDBJ databases">
        <title>High-resolution comparative analysis of great ape genomes.</title>
        <authorList>
            <person name="Pollen A."/>
            <person name="Hastie A."/>
            <person name="Hormozdiari F."/>
            <person name="Dougherty M."/>
            <person name="Liu R."/>
            <person name="Chaisson M."/>
            <person name="Hoppe E."/>
            <person name="Hill C."/>
            <person name="Pang A."/>
            <person name="Hillier L."/>
            <person name="Baker C."/>
            <person name="Armstrong J."/>
            <person name="Shendure J."/>
            <person name="Paten B."/>
            <person name="Wilson R."/>
            <person name="Chao H."/>
            <person name="Schneider V."/>
            <person name="Ventura M."/>
            <person name="Kronenberg Z."/>
            <person name="Murali S."/>
            <person name="Gordon D."/>
            <person name="Cantsilieris S."/>
            <person name="Munson K."/>
            <person name="Nelson B."/>
            <person name="Raja A."/>
            <person name="Underwood J."/>
            <person name="Diekhans M."/>
            <person name="Fiddes I."/>
            <person name="Haussler D."/>
            <person name="Eichler E."/>
        </authorList>
    </citation>
    <scope>NUCLEOTIDE SEQUENCE [LARGE SCALE GENOMIC DNA]</scope>
    <source>
        <strain evidence="2">Yerkes chimp pedigree #C0471</strain>
        <tissue evidence="2">Blood</tissue>
    </source>
</reference>
<gene>
    <name evidence="2" type="ORF">CK820_G0031098</name>
</gene>
<proteinExistence type="predicted"/>
<dbReference type="GO" id="GO:0042981">
    <property type="term" value="P:regulation of apoptotic process"/>
    <property type="evidence" value="ECO:0007669"/>
    <property type="project" value="InterPro"/>
</dbReference>
<protein>
    <submittedName>
        <fullName evidence="3">CASP12 isoform 10</fullName>
    </submittedName>
    <submittedName>
        <fullName evidence="2">CASP12 isoform 5</fullName>
    </submittedName>
</protein>
<dbReference type="InterPro" id="IPR001315">
    <property type="entry name" value="CARD"/>
</dbReference>
<dbReference type="EMBL" id="NBAG03000298">
    <property type="protein sequence ID" value="PNI44707.1"/>
    <property type="molecule type" value="Genomic_DNA"/>
</dbReference>